<dbReference type="InterPro" id="IPR036291">
    <property type="entry name" value="NAD(P)-bd_dom_sf"/>
</dbReference>
<feature type="region of interest" description="Disordered" evidence="24">
    <location>
        <begin position="14"/>
        <end position="33"/>
    </location>
</feature>
<dbReference type="GO" id="GO:0005886">
    <property type="term" value="C:plasma membrane"/>
    <property type="evidence" value="ECO:0007669"/>
    <property type="project" value="UniProtKB-SubCell"/>
</dbReference>
<feature type="transmembrane region" description="Helical" evidence="25">
    <location>
        <begin position="587"/>
        <end position="605"/>
    </location>
</feature>
<keyword evidence="17" id="KW-0496">Mitochondrion</keyword>
<keyword evidence="11" id="KW-0521">NADP</keyword>
<dbReference type="FunFam" id="3.40.50.720:FF:000028">
    <property type="entry name" value="NAD(P) transhydrogenase subunit alpha"/>
    <property type="match status" value="1"/>
</dbReference>
<dbReference type="SUPFAM" id="SSF52467">
    <property type="entry name" value="DHS-like NAD/FAD-binding domain"/>
    <property type="match status" value="1"/>
</dbReference>
<accession>A0A9P5Y8S1</accession>
<evidence type="ECO:0000256" key="3">
    <source>
        <dbReference type="ARBA" id="ARBA00005624"/>
    </source>
</evidence>
<evidence type="ECO:0000256" key="18">
    <source>
        <dbReference type="ARBA" id="ARBA00023136"/>
    </source>
</evidence>
<evidence type="ECO:0000256" key="11">
    <source>
        <dbReference type="ARBA" id="ARBA00022857"/>
    </source>
</evidence>
<evidence type="ECO:0000256" key="1">
    <source>
        <dbReference type="ARBA" id="ARBA00004292"/>
    </source>
</evidence>
<name>A0A9P5Y8S1_9AGAR</name>
<dbReference type="InterPro" id="IPR024605">
    <property type="entry name" value="NADP_transhyd_a_C"/>
</dbReference>
<dbReference type="InterPro" id="IPR029035">
    <property type="entry name" value="DHS-like_NAD/FAD-binding_dom"/>
</dbReference>
<evidence type="ECO:0000256" key="23">
    <source>
        <dbReference type="ARBA" id="ARBA00079255"/>
    </source>
</evidence>
<evidence type="ECO:0000256" key="9">
    <source>
        <dbReference type="ARBA" id="ARBA00022741"/>
    </source>
</evidence>
<dbReference type="Gene3D" id="3.40.50.1220">
    <property type="entry name" value="TPP-binding domain"/>
    <property type="match status" value="1"/>
</dbReference>
<evidence type="ECO:0000256" key="12">
    <source>
        <dbReference type="ARBA" id="ARBA00022946"/>
    </source>
</evidence>
<comment type="caution">
    <text evidence="28">The sequence shown here is derived from an EMBL/GenBank/DDBJ whole genome shotgun (WGS) entry which is preliminary data.</text>
</comment>
<keyword evidence="15" id="KW-0007">Acetylation</keyword>
<comment type="similarity">
    <text evidence="3">In the N-terminal section; belongs to the AlaDH/PNT family.</text>
</comment>
<feature type="domain" description="Alanine dehydrogenase/pyridine nucleotide transhydrogenase NAD(H)-binding" evidence="26">
    <location>
        <begin position="184"/>
        <end position="348"/>
    </location>
</feature>
<feature type="transmembrane region" description="Helical" evidence="25">
    <location>
        <begin position="612"/>
        <end position="631"/>
    </location>
</feature>
<dbReference type="Gene3D" id="3.40.50.720">
    <property type="entry name" value="NAD(P)-binding Rossmann-like Domain"/>
    <property type="match status" value="2"/>
</dbReference>
<dbReference type="EMBL" id="MU150252">
    <property type="protein sequence ID" value="KAF9464779.1"/>
    <property type="molecule type" value="Genomic_DNA"/>
</dbReference>
<feature type="transmembrane region" description="Helical" evidence="25">
    <location>
        <begin position="700"/>
        <end position="721"/>
    </location>
</feature>
<evidence type="ECO:0000256" key="17">
    <source>
        <dbReference type="ARBA" id="ARBA00023128"/>
    </source>
</evidence>
<evidence type="ECO:0000256" key="25">
    <source>
        <dbReference type="SAM" id="Phobius"/>
    </source>
</evidence>
<protein>
    <recommendedName>
        <fullName evidence="22">NAD(P) transhydrogenase, mitochondrial</fullName>
        <ecNumber evidence="5">7.1.1.1</ecNumber>
    </recommendedName>
    <alternativeName>
        <fullName evidence="23">Nicotinamide nucleotide transhydrogenase</fullName>
    </alternativeName>
</protein>
<dbReference type="Pfam" id="PF05222">
    <property type="entry name" value="AlaDh_PNT_N"/>
    <property type="match status" value="1"/>
</dbReference>
<dbReference type="FunFam" id="3.40.50.1220:FF:000002">
    <property type="entry name" value="NAD(P) transhydrogenase subunit beta"/>
    <property type="match status" value="1"/>
</dbReference>
<dbReference type="EC" id="7.1.1.1" evidence="5"/>
<dbReference type="InterPro" id="IPR007886">
    <property type="entry name" value="AlaDH/PNT_N"/>
</dbReference>
<dbReference type="GO" id="GO:0050661">
    <property type="term" value="F:NADP binding"/>
    <property type="evidence" value="ECO:0007669"/>
    <property type="project" value="TreeGrafter"/>
</dbReference>
<dbReference type="OrthoDB" id="37244at2759"/>
<dbReference type="AlphaFoldDB" id="A0A9P5Y8S1"/>
<feature type="transmembrane region" description="Helical" evidence="25">
    <location>
        <begin position="795"/>
        <end position="813"/>
    </location>
</feature>
<feature type="transmembrane region" description="Helical" evidence="25">
    <location>
        <begin position="466"/>
        <end position="487"/>
    </location>
</feature>
<gene>
    <name evidence="28" type="ORF">BDZ94DRAFT_1161416</name>
</gene>
<dbReference type="CDD" id="cd05304">
    <property type="entry name" value="Rubrum_tdh"/>
    <property type="match status" value="1"/>
</dbReference>
<keyword evidence="9" id="KW-0547">Nucleotide-binding</keyword>
<dbReference type="SUPFAM" id="SSF51735">
    <property type="entry name" value="NAD(P)-binding Rossmann-fold domains"/>
    <property type="match status" value="1"/>
</dbReference>
<evidence type="ECO:0000259" key="27">
    <source>
        <dbReference type="SMART" id="SM01003"/>
    </source>
</evidence>
<evidence type="ECO:0000256" key="2">
    <source>
        <dbReference type="ARBA" id="ARBA00004429"/>
    </source>
</evidence>
<evidence type="ECO:0000256" key="15">
    <source>
        <dbReference type="ARBA" id="ARBA00022990"/>
    </source>
</evidence>
<evidence type="ECO:0000256" key="8">
    <source>
        <dbReference type="ARBA" id="ARBA00022692"/>
    </source>
</evidence>
<keyword evidence="6" id="KW-1003">Cell membrane</keyword>
<evidence type="ECO:0000313" key="28">
    <source>
        <dbReference type="EMBL" id="KAF9464779.1"/>
    </source>
</evidence>
<feature type="transmembrane region" description="Helical" evidence="25">
    <location>
        <begin position="561"/>
        <end position="581"/>
    </location>
</feature>
<evidence type="ECO:0000256" key="6">
    <source>
        <dbReference type="ARBA" id="ARBA00022475"/>
    </source>
</evidence>
<keyword evidence="10" id="KW-0999">Mitochondrion inner membrane</keyword>
<dbReference type="InterPro" id="IPR026255">
    <property type="entry name" value="NADP_transhyd_a"/>
</dbReference>
<keyword evidence="18 25" id="KW-0472">Membrane</keyword>
<dbReference type="Pfam" id="PF12769">
    <property type="entry name" value="PNTB_4TM"/>
    <property type="match status" value="1"/>
</dbReference>
<evidence type="ECO:0000256" key="19">
    <source>
        <dbReference type="ARBA" id="ARBA00048202"/>
    </source>
</evidence>
<dbReference type="PANTHER" id="PTHR10160:SF19">
    <property type="entry name" value="PROTON-TRANSLOCATING NAD(P)(+) TRANSHYDROGENASE"/>
    <property type="match status" value="1"/>
</dbReference>
<dbReference type="Pfam" id="PF01262">
    <property type="entry name" value="AlaDh_PNT_C"/>
    <property type="match status" value="1"/>
</dbReference>
<dbReference type="NCBIfam" id="TIGR00561">
    <property type="entry name" value="pntA"/>
    <property type="match status" value="1"/>
</dbReference>
<organism evidence="28 29">
    <name type="scientific">Collybia nuda</name>
    <dbReference type="NCBI Taxonomy" id="64659"/>
    <lineage>
        <taxon>Eukaryota</taxon>
        <taxon>Fungi</taxon>
        <taxon>Dikarya</taxon>
        <taxon>Basidiomycota</taxon>
        <taxon>Agaricomycotina</taxon>
        <taxon>Agaricomycetes</taxon>
        <taxon>Agaricomycetidae</taxon>
        <taxon>Agaricales</taxon>
        <taxon>Tricholomatineae</taxon>
        <taxon>Clitocybaceae</taxon>
        <taxon>Collybia</taxon>
    </lineage>
</organism>
<evidence type="ECO:0000256" key="21">
    <source>
        <dbReference type="ARBA" id="ARBA00061558"/>
    </source>
</evidence>
<keyword evidence="16" id="KW-0520">NAD</keyword>
<dbReference type="NCBIfam" id="NF006942">
    <property type="entry name" value="PRK09424.1"/>
    <property type="match status" value="1"/>
</dbReference>
<sequence>MIAAGHRYFRSSTQSLGDVSEVPPSPEKSGVPYSSLTVGIPREIYPDERRVALTPQNAALLLKKGFGKVLVERHAGMDAQFLDEQYVAAGATLVSREEVFQSSDIMLKVRPPLHGQEAEHIKEGSTVISFLYPAQNKMIVESLASRKVNAFAMDMIPRISRAQVFDALSSMANIAGYKAVLEASNHFGRFLTGQVTAAGKIPPGKVLVIGAGVAGLSAIATARRLGAITRGFDTRSAAREQVQSLGAEFLEVAIQEEGGGGGGYAKVMSKEFIEAEMALFMEQCKDVDIVITTALIPGKPAPKLITNEMVAAMKQGSVIVDMAAEAGGNCEATRPGELHVHRGVTVIGYTDLPSRLPTQSSTLYSNNITKFLLSLGGDGRFTVDLEDEVVRGSIVVHKGETLQAIPRVMPAPATPPPTPAKADATPETLAITPWQKASREVAIVTGGMGSVVALGKATGTAFMDSFFTFGLAGLIGYRVVWGVAPALHSPLMSVTNAISGMVGIGGMFVMGGGYFPGTIPQTLGALAVLLASVNVAGGFIITKRMLDMFKRPTDPPEYSWLYTVPAVVFTGGFLAAASTGMAGLVQAGYLTSSLLCIGSLSGLASQTTARQGNALGILGVSSGILASLAAVGFPPAVIAQFAAVAAVGGGIGSVIGRRVTATELPQTVAMLHSIVGLSAVLTSIGSVLADPSHCSNLHLITAYLGVVIGGITFTGSIVAFLKLAAKMSSKPLLLPGKHLINSSLLGANALTMAGFLAMAPTTPIVAASFLGASAVLSFIKGFTTTAAIGGADMPVVITVLNAYSGFALVAEGFMLDNPLLTTIGSLIGVSGSILSYIMCVAMNRSLTNVLFGGIGSTAPVETHKIEGVITKTTVEDTVEALANADSVILVVGYGMAVAKAQYAISEICAMLRAKGVNVRFAIHPVAGRMPGQCNVLLAEASVPYDIVLEMDEINDDFKDTDVTLVIGANDTVNPIALEPGSAIAGMPVLHAWKSKQVIVMKRGLASGYADVPNPMFYMQGTKMLFGDAKDTCDGMCGQSSL</sequence>
<evidence type="ECO:0000256" key="16">
    <source>
        <dbReference type="ARBA" id="ARBA00023027"/>
    </source>
</evidence>
<feature type="transmembrane region" description="Helical" evidence="25">
    <location>
        <begin position="521"/>
        <end position="541"/>
    </location>
</feature>
<evidence type="ECO:0000256" key="10">
    <source>
        <dbReference type="ARBA" id="ARBA00022792"/>
    </source>
</evidence>
<evidence type="ECO:0000256" key="24">
    <source>
        <dbReference type="SAM" id="MobiDB-lite"/>
    </source>
</evidence>
<dbReference type="SUPFAM" id="SSF52283">
    <property type="entry name" value="Formate/glycerate dehydrogenase catalytic domain-like"/>
    <property type="match status" value="1"/>
</dbReference>
<feature type="transmembrane region" description="Helical" evidence="25">
    <location>
        <begin position="637"/>
        <end position="656"/>
    </location>
</feature>
<proteinExistence type="inferred from homology"/>
<evidence type="ECO:0000256" key="4">
    <source>
        <dbReference type="ARBA" id="ARBA00011738"/>
    </source>
</evidence>
<dbReference type="GO" id="GO:0006740">
    <property type="term" value="P:NADPH regeneration"/>
    <property type="evidence" value="ECO:0007669"/>
    <property type="project" value="TreeGrafter"/>
</dbReference>
<dbReference type="InterPro" id="IPR034300">
    <property type="entry name" value="PNTB-like"/>
</dbReference>
<feature type="transmembrane region" description="Helical" evidence="25">
    <location>
        <begin position="764"/>
        <end position="783"/>
    </location>
</feature>
<evidence type="ECO:0000256" key="13">
    <source>
        <dbReference type="ARBA" id="ARBA00022967"/>
    </source>
</evidence>
<feature type="domain" description="Alanine dehydrogenase/pyridine nucleotide transhydrogenase N-terminal" evidence="27">
    <location>
        <begin position="39"/>
        <end position="175"/>
    </location>
</feature>
<comment type="subunit">
    <text evidence="4">Homodimer.</text>
</comment>
<comment type="function">
    <text evidence="20">The transhydrogenation between NADH and NADP is coupled to respiration and ATP hydrolysis and functions as a proton pump across the membrane. May play a role in reactive oxygen species (ROS) detoxification in the adrenal gland.</text>
</comment>
<evidence type="ECO:0000256" key="20">
    <source>
        <dbReference type="ARBA" id="ARBA00054910"/>
    </source>
</evidence>
<feature type="transmembrane region" description="Helical" evidence="25">
    <location>
        <begin position="742"/>
        <end position="758"/>
    </location>
</feature>
<evidence type="ECO:0000256" key="22">
    <source>
        <dbReference type="ARBA" id="ARBA00074145"/>
    </source>
</evidence>
<dbReference type="Pfam" id="PF02233">
    <property type="entry name" value="PNTB"/>
    <property type="match status" value="1"/>
</dbReference>
<evidence type="ECO:0000256" key="7">
    <source>
        <dbReference type="ARBA" id="ARBA00022519"/>
    </source>
</evidence>
<reference evidence="28" key="1">
    <citation type="submission" date="2020-11" db="EMBL/GenBank/DDBJ databases">
        <authorList>
            <consortium name="DOE Joint Genome Institute"/>
            <person name="Ahrendt S."/>
            <person name="Riley R."/>
            <person name="Andreopoulos W."/>
            <person name="Labutti K."/>
            <person name="Pangilinan J."/>
            <person name="Ruiz-Duenas F.J."/>
            <person name="Barrasa J.M."/>
            <person name="Sanchez-Garcia M."/>
            <person name="Camarero S."/>
            <person name="Miyauchi S."/>
            <person name="Serrano A."/>
            <person name="Linde D."/>
            <person name="Babiker R."/>
            <person name="Drula E."/>
            <person name="Ayuso-Fernandez I."/>
            <person name="Pacheco R."/>
            <person name="Padilla G."/>
            <person name="Ferreira P."/>
            <person name="Barriuso J."/>
            <person name="Kellner H."/>
            <person name="Castanera R."/>
            <person name="Alfaro M."/>
            <person name="Ramirez L."/>
            <person name="Pisabarro A.G."/>
            <person name="Kuo A."/>
            <person name="Tritt A."/>
            <person name="Lipzen A."/>
            <person name="He G."/>
            <person name="Yan M."/>
            <person name="Ng V."/>
            <person name="Cullen D."/>
            <person name="Martin F."/>
            <person name="Rosso M.-N."/>
            <person name="Henrissat B."/>
            <person name="Hibbett D."/>
            <person name="Martinez A.T."/>
            <person name="Grigoriev I.V."/>
        </authorList>
    </citation>
    <scope>NUCLEOTIDE SEQUENCE</scope>
    <source>
        <strain evidence="28">CBS 247.69</strain>
    </source>
</reference>
<evidence type="ECO:0000313" key="29">
    <source>
        <dbReference type="Proteomes" id="UP000807353"/>
    </source>
</evidence>
<dbReference type="Proteomes" id="UP000807353">
    <property type="component" value="Unassembled WGS sequence"/>
</dbReference>
<keyword evidence="8 25" id="KW-0812">Transmembrane</keyword>
<dbReference type="GO" id="GO:0005743">
    <property type="term" value="C:mitochondrial inner membrane"/>
    <property type="evidence" value="ECO:0007669"/>
    <property type="project" value="UniProtKB-SubCell"/>
</dbReference>
<evidence type="ECO:0000256" key="14">
    <source>
        <dbReference type="ARBA" id="ARBA00022989"/>
    </source>
</evidence>
<dbReference type="GO" id="GO:0008750">
    <property type="term" value="F:proton-translocating NAD(P)+ transhydrogenase activity"/>
    <property type="evidence" value="ECO:0007669"/>
    <property type="project" value="UniProtKB-EC"/>
</dbReference>
<keyword evidence="7" id="KW-0997">Cell inner membrane</keyword>
<keyword evidence="14 25" id="KW-1133">Transmembrane helix</keyword>
<evidence type="ECO:0000259" key="26">
    <source>
        <dbReference type="SMART" id="SM01002"/>
    </source>
</evidence>
<comment type="catalytic activity">
    <reaction evidence="19">
        <text>NAD(+) + NADPH + H(+)(in) = NADH + NADP(+) + H(+)(out)</text>
        <dbReference type="Rhea" id="RHEA:47992"/>
        <dbReference type="ChEBI" id="CHEBI:15378"/>
        <dbReference type="ChEBI" id="CHEBI:57540"/>
        <dbReference type="ChEBI" id="CHEBI:57783"/>
        <dbReference type="ChEBI" id="CHEBI:57945"/>
        <dbReference type="ChEBI" id="CHEBI:58349"/>
        <dbReference type="EC" id="7.1.1.1"/>
    </reaction>
</comment>
<feature type="transmembrane region" description="Helical" evidence="25">
    <location>
        <begin position="668"/>
        <end position="688"/>
    </location>
</feature>
<feature type="transmembrane region" description="Helical" evidence="25">
    <location>
        <begin position="819"/>
        <end position="841"/>
    </location>
</feature>
<dbReference type="InterPro" id="IPR007698">
    <property type="entry name" value="AlaDH/PNT_NAD(H)-bd"/>
</dbReference>
<dbReference type="PANTHER" id="PTHR10160">
    <property type="entry name" value="NAD(P) TRANSHYDROGENASE"/>
    <property type="match status" value="1"/>
</dbReference>
<keyword evidence="13" id="KW-1278">Translocase</keyword>
<dbReference type="SMART" id="SM01003">
    <property type="entry name" value="AlaDh_PNT_N"/>
    <property type="match status" value="1"/>
</dbReference>
<comment type="similarity">
    <text evidence="21">In the C-terminal section; belongs to the PNT beta subunit family.</text>
</comment>
<keyword evidence="29" id="KW-1185">Reference proteome</keyword>
<evidence type="ECO:0000256" key="5">
    <source>
        <dbReference type="ARBA" id="ARBA00012943"/>
    </source>
</evidence>
<comment type="subcellular location">
    <subcellularLocation>
        <location evidence="2">Cell inner membrane</location>
        <topology evidence="2">Multi-pass membrane protein</topology>
    </subcellularLocation>
    <subcellularLocation>
        <location evidence="1">Mitochondrion inner membrane</location>
        <topology evidence="1">Multi-pass membrane protein</topology>
        <orientation evidence="1">Matrix side</orientation>
    </subcellularLocation>
</comment>
<dbReference type="SMART" id="SM01002">
    <property type="entry name" value="AlaDh_PNT_C"/>
    <property type="match status" value="1"/>
</dbReference>
<keyword evidence="12" id="KW-0809">Transit peptide</keyword>
<feature type="transmembrane region" description="Helical" evidence="25">
    <location>
        <begin position="494"/>
        <end position="515"/>
    </location>
</feature>